<dbReference type="GO" id="GO:0016987">
    <property type="term" value="F:sigma factor activity"/>
    <property type="evidence" value="ECO:0007669"/>
    <property type="project" value="InterPro"/>
</dbReference>
<proteinExistence type="predicted"/>
<dbReference type="AlphaFoldDB" id="A0A4R8HAC3"/>
<dbReference type="Gene3D" id="1.10.220.120">
    <property type="entry name" value="Sigma-70 factor, region 1.1"/>
    <property type="match status" value="1"/>
</dbReference>
<protein>
    <submittedName>
        <fullName evidence="3">HRDC domain-containing protein</fullName>
    </submittedName>
</protein>
<feature type="domain" description="RNA polymerase sigma factor 70 region 1.1" evidence="1">
    <location>
        <begin position="22"/>
        <end position="76"/>
    </location>
</feature>
<gene>
    <name evidence="3" type="ORF">C7959_10395</name>
</gene>
<dbReference type="InterPro" id="IPR007127">
    <property type="entry name" value="RNA_pol_sigma_70_r1_1"/>
</dbReference>
<dbReference type="InterPro" id="IPR044876">
    <property type="entry name" value="HRDC_dom_sf"/>
</dbReference>
<dbReference type="InterPro" id="IPR042189">
    <property type="entry name" value="RNA_pol_sigma_70_r1_1_sf"/>
</dbReference>
<reference evidence="3 4" key="1">
    <citation type="submission" date="2019-03" db="EMBL/GenBank/DDBJ databases">
        <title>Subsurface microbial communities from deep shales in Ohio and West Virginia, USA.</title>
        <authorList>
            <person name="Wrighton K."/>
        </authorList>
    </citation>
    <scope>NUCLEOTIDE SEQUENCE [LARGE SCALE GENOMIC DNA]</scope>
    <source>
        <strain evidence="3 4">MSL 6dP</strain>
    </source>
</reference>
<evidence type="ECO:0000259" key="1">
    <source>
        <dbReference type="Pfam" id="PF03979"/>
    </source>
</evidence>
<evidence type="ECO:0000259" key="2">
    <source>
        <dbReference type="Pfam" id="PF14493"/>
    </source>
</evidence>
<dbReference type="GO" id="GO:0003677">
    <property type="term" value="F:DNA binding"/>
    <property type="evidence" value="ECO:0007669"/>
    <property type="project" value="InterPro"/>
</dbReference>
<comment type="caution">
    <text evidence="3">The sequence shown here is derived from an EMBL/GenBank/DDBJ whole genome shotgun (WGS) entry which is preliminary data.</text>
</comment>
<dbReference type="InterPro" id="IPR029491">
    <property type="entry name" value="Helicase_HTH"/>
</dbReference>
<dbReference type="Gene3D" id="1.10.150.80">
    <property type="entry name" value="HRDC domain"/>
    <property type="match status" value="1"/>
</dbReference>
<name>A0A4R8HAC3_9FIRM</name>
<dbReference type="Proteomes" id="UP000295832">
    <property type="component" value="Unassembled WGS sequence"/>
</dbReference>
<dbReference type="RefSeq" id="WP_134114894.1">
    <property type="nucleotide sequence ID" value="NZ_SOEG01000003.1"/>
</dbReference>
<feature type="domain" description="Helicase Helix-turn-helix" evidence="2">
    <location>
        <begin position="180"/>
        <end position="264"/>
    </location>
</feature>
<keyword evidence="4" id="KW-1185">Reference proteome</keyword>
<organism evidence="3 4">
    <name type="scientific">Orenia marismortui</name>
    <dbReference type="NCBI Taxonomy" id="46469"/>
    <lineage>
        <taxon>Bacteria</taxon>
        <taxon>Bacillati</taxon>
        <taxon>Bacillota</taxon>
        <taxon>Clostridia</taxon>
        <taxon>Halanaerobiales</taxon>
        <taxon>Halobacteroidaceae</taxon>
        <taxon>Orenia</taxon>
    </lineage>
</organism>
<dbReference type="EMBL" id="SOEG01000003">
    <property type="protein sequence ID" value="TDX53243.1"/>
    <property type="molecule type" value="Genomic_DNA"/>
</dbReference>
<sequence length="361" mass="42161">MSLTNSYIQEQKFNEDFYDSVRSRVESLVIKGKKNSELQYQDITNLVSEFDLPREKIEDISHSLKKIGIKVKGLNENIHFNIDILESKKKLFLRLKAIREELINRGLKRVPGVSDENLKRIVRALPTQKHELLLAPKMGKTTYQKFGLYFLKELRSFAEKYKTIDKNIESLLPDDYKKLLHLQREGISLDEVSKETSIDKGRIAGILAKLMRADIIDDEIENLVSKEKYLKIKDAMDTLINTRFKSIRKYLKYRVSYDHIKLVVAYEEDLSDEDFDLINDLDPIEIEINSDSELDFEIGELNAKFDDLEIKNLDSAIKFGLKKGYVKFDDLLNLDYEEEEVNDHFEAMQIIDGKNIEISYD</sequence>
<evidence type="ECO:0000313" key="4">
    <source>
        <dbReference type="Proteomes" id="UP000295832"/>
    </source>
</evidence>
<accession>A0A4R8HAC3</accession>
<dbReference type="Pfam" id="PF03979">
    <property type="entry name" value="Sigma70_r1_1"/>
    <property type="match status" value="1"/>
</dbReference>
<dbReference type="Pfam" id="PF14493">
    <property type="entry name" value="HTH_40"/>
    <property type="match status" value="1"/>
</dbReference>
<evidence type="ECO:0000313" key="3">
    <source>
        <dbReference type="EMBL" id="TDX53243.1"/>
    </source>
</evidence>